<dbReference type="InterPro" id="IPR020568">
    <property type="entry name" value="Ribosomal_Su5_D2-typ_SF"/>
</dbReference>
<accession>A0A4S8J8I6</accession>
<evidence type="ECO:0000256" key="1">
    <source>
        <dbReference type="SAM" id="MobiDB-lite"/>
    </source>
</evidence>
<dbReference type="Proteomes" id="UP000317650">
    <property type="component" value="Chromosome 3"/>
</dbReference>
<dbReference type="SUPFAM" id="SSF54211">
    <property type="entry name" value="Ribosomal protein S5 domain 2-like"/>
    <property type="match status" value="1"/>
</dbReference>
<dbReference type="AlphaFoldDB" id="A0A4S8J8I6"/>
<comment type="caution">
    <text evidence="2">The sequence shown here is derived from an EMBL/GenBank/DDBJ whole genome shotgun (WGS) entry which is preliminary data.</text>
</comment>
<feature type="compositionally biased region" description="Low complexity" evidence="1">
    <location>
        <begin position="1"/>
        <end position="16"/>
    </location>
</feature>
<gene>
    <name evidence="2" type="ORF">C4D60_Mb03t01680</name>
</gene>
<organism evidence="2 3">
    <name type="scientific">Musa balbisiana</name>
    <name type="common">Banana</name>
    <dbReference type="NCBI Taxonomy" id="52838"/>
    <lineage>
        <taxon>Eukaryota</taxon>
        <taxon>Viridiplantae</taxon>
        <taxon>Streptophyta</taxon>
        <taxon>Embryophyta</taxon>
        <taxon>Tracheophyta</taxon>
        <taxon>Spermatophyta</taxon>
        <taxon>Magnoliopsida</taxon>
        <taxon>Liliopsida</taxon>
        <taxon>Zingiberales</taxon>
        <taxon>Musaceae</taxon>
        <taxon>Musa</taxon>
    </lineage>
</organism>
<feature type="region of interest" description="Disordered" evidence="1">
    <location>
        <begin position="1"/>
        <end position="22"/>
    </location>
</feature>
<dbReference type="EMBL" id="PYDT01000006">
    <property type="protein sequence ID" value="THU57264.1"/>
    <property type="molecule type" value="Genomic_DNA"/>
</dbReference>
<evidence type="ECO:0000313" key="2">
    <source>
        <dbReference type="EMBL" id="THU57264.1"/>
    </source>
</evidence>
<proteinExistence type="predicted"/>
<name>A0A4S8J8I6_MUSBA</name>
<dbReference type="Gene3D" id="3.30.230.70">
    <property type="entry name" value="GHMP Kinase, N-terminal domain"/>
    <property type="match status" value="1"/>
</dbReference>
<keyword evidence="3" id="KW-1185">Reference proteome</keyword>
<reference evidence="2 3" key="1">
    <citation type="journal article" date="2019" name="Nat. Plants">
        <title>Genome sequencing of Musa balbisiana reveals subgenome evolution and function divergence in polyploid bananas.</title>
        <authorList>
            <person name="Yao X."/>
        </authorList>
    </citation>
    <scope>NUCLEOTIDE SEQUENCE [LARGE SCALE GENOMIC DNA]</scope>
    <source>
        <strain evidence="3">cv. DH-PKW</strain>
        <tissue evidence="2">Leaves</tissue>
    </source>
</reference>
<evidence type="ECO:0000313" key="3">
    <source>
        <dbReference type="Proteomes" id="UP000317650"/>
    </source>
</evidence>
<protein>
    <submittedName>
        <fullName evidence="2">Uncharacterized protein</fullName>
    </submittedName>
</protein>
<dbReference type="STRING" id="52838.A0A4S8J8I6"/>
<dbReference type="InterPro" id="IPR027408">
    <property type="entry name" value="PNPase/RNase_PH_dom_sf"/>
</dbReference>
<sequence length="136" mass="15048">MATNPSTYSPSPSSESRQQKRRLFQKTDWTRCRPAFLGTGAANSASGSAYPAFGATTVIVSVFFDEPLLTLQRPELYFHNPLRTCTEQDNDNSTNRSLHISTIAQKAAAECMKWCGSSKKLKLKQKSELSLALQSI</sequence>